<evidence type="ECO:0000313" key="1">
    <source>
        <dbReference type="EMBL" id="MBD2280331.1"/>
    </source>
</evidence>
<name>A0ABR8C114_APHFL</name>
<evidence type="ECO:0000313" key="2">
    <source>
        <dbReference type="Proteomes" id="UP000606721"/>
    </source>
</evidence>
<dbReference type="SUPFAM" id="SSF53448">
    <property type="entry name" value="Nucleotide-diphospho-sugar transferases"/>
    <property type="match status" value="1"/>
</dbReference>
<keyword evidence="2" id="KW-1185">Reference proteome</keyword>
<proteinExistence type="predicted"/>
<dbReference type="InterPro" id="IPR029044">
    <property type="entry name" value="Nucleotide-diphossugar_trans"/>
</dbReference>
<dbReference type="EMBL" id="JACJQT010000058">
    <property type="protein sequence ID" value="MBD2280331.1"/>
    <property type="molecule type" value="Genomic_DNA"/>
</dbReference>
<protein>
    <submittedName>
        <fullName evidence="1">Glycosyltransferase family 2 protein</fullName>
    </submittedName>
</protein>
<dbReference type="CDD" id="cd00761">
    <property type="entry name" value="Glyco_tranf_GTA_type"/>
    <property type="match status" value="1"/>
</dbReference>
<reference evidence="1 2" key="1">
    <citation type="journal article" date="2020" name="ISME J.">
        <title>Comparative genomics reveals insights into cyanobacterial evolution and habitat adaptation.</title>
        <authorList>
            <person name="Chen M.Y."/>
            <person name="Teng W.K."/>
            <person name="Zhao L."/>
            <person name="Hu C.X."/>
            <person name="Zhou Y.K."/>
            <person name="Han B.P."/>
            <person name="Song L.R."/>
            <person name="Shu W.S."/>
        </authorList>
    </citation>
    <scope>NUCLEOTIDE SEQUENCE [LARGE SCALE GENOMIC DNA]</scope>
    <source>
        <strain evidence="1 2">FACHB-1040</strain>
    </source>
</reference>
<sequence length="295" mass="34169">MLRSFQYRKQLWLKLYLLINLKDLFISYSRFIWELTQPKPQSQFPNKTCVVILLSHNRPHNMDLLIRGALHQNFVSKVIVSNSNPSVKISDWVNIEDSRLVLIDETVPTQPGHRFVIANQEDSNYFLSIDDDIFLMPHQWVTFFDKLVENDQVTHCLTGNVYLPGTIASNGSPFHQVTEVEQDVDVLVGSFAFTREHLQRMFHLAHTLGINEMSNVRNGEDILLSFAGIRSPRVHNIGHVWSCASSSLPGVALWQTHENFWQERINLFEQAQTNRKNMQDSWFQSSIGRSIYKSL</sequence>
<gene>
    <name evidence="1" type="ORF">H6F99_19270</name>
</gene>
<dbReference type="RefSeq" id="WP_190383928.1">
    <property type="nucleotide sequence ID" value="NZ_JACJQT010000058.1"/>
</dbReference>
<comment type="caution">
    <text evidence="1">The sequence shown here is derived from an EMBL/GenBank/DDBJ whole genome shotgun (WGS) entry which is preliminary data.</text>
</comment>
<organism evidence="1 2">
    <name type="scientific">Aphanizomenon flos-aquae FACHB-1040</name>
    <dbReference type="NCBI Taxonomy" id="2692887"/>
    <lineage>
        <taxon>Bacteria</taxon>
        <taxon>Bacillati</taxon>
        <taxon>Cyanobacteriota</taxon>
        <taxon>Cyanophyceae</taxon>
        <taxon>Nostocales</taxon>
        <taxon>Aphanizomenonaceae</taxon>
        <taxon>Aphanizomenon</taxon>
    </lineage>
</organism>
<dbReference type="Proteomes" id="UP000606721">
    <property type="component" value="Unassembled WGS sequence"/>
</dbReference>
<accession>A0ABR8C114</accession>
<dbReference type="Gene3D" id="3.90.550.10">
    <property type="entry name" value="Spore Coat Polysaccharide Biosynthesis Protein SpsA, Chain A"/>
    <property type="match status" value="1"/>
</dbReference>